<organism evidence="3 4">
    <name type="scientific">Ancylobacter amanitiformis</name>
    <dbReference type="NCBI Taxonomy" id="217069"/>
    <lineage>
        <taxon>Bacteria</taxon>
        <taxon>Pseudomonadati</taxon>
        <taxon>Pseudomonadota</taxon>
        <taxon>Alphaproteobacteria</taxon>
        <taxon>Hyphomicrobiales</taxon>
        <taxon>Xanthobacteraceae</taxon>
        <taxon>Ancylobacter</taxon>
    </lineage>
</organism>
<keyword evidence="1" id="KW-0175">Coiled coil</keyword>
<feature type="coiled-coil region" evidence="1">
    <location>
        <begin position="87"/>
        <end position="154"/>
    </location>
</feature>
<gene>
    <name evidence="3" type="ORF">QOZ99_001628</name>
</gene>
<evidence type="ECO:0000256" key="1">
    <source>
        <dbReference type="SAM" id="Coils"/>
    </source>
</evidence>
<dbReference type="EMBL" id="JAUSVR010000004">
    <property type="protein sequence ID" value="MDQ0510740.1"/>
    <property type="molecule type" value="Genomic_DNA"/>
</dbReference>
<keyword evidence="4" id="KW-1185">Reference proteome</keyword>
<dbReference type="Proteomes" id="UP001235094">
    <property type="component" value="Unassembled WGS sequence"/>
</dbReference>
<feature type="chain" id="PRO_5046549671" evidence="2">
    <location>
        <begin position="27"/>
        <end position="155"/>
    </location>
</feature>
<reference evidence="3 4" key="1">
    <citation type="submission" date="2023-07" db="EMBL/GenBank/DDBJ databases">
        <title>Genomic Encyclopedia of Type Strains, Phase IV (KMG-IV): sequencing the most valuable type-strain genomes for metagenomic binning, comparative biology and taxonomic classification.</title>
        <authorList>
            <person name="Goeker M."/>
        </authorList>
    </citation>
    <scope>NUCLEOTIDE SEQUENCE [LARGE SCALE GENOMIC DNA]</scope>
    <source>
        <strain evidence="3 4">DSM 15561</strain>
    </source>
</reference>
<accession>A0ABU0LPW1</accession>
<sequence>MRGIITMRRKLSTAISFAILTLAASALGGCQTSCTGNPATDDLSCARQGLNSGRYAQDTQAMAITANRQTAIAADARLTAAVAQQSADTARANRAAVQRSVQQQNAELEQLRRELADTEQRLAGARSTSSNAEIEVLESDVARLRRQIQALQTRS</sequence>
<protein>
    <submittedName>
        <fullName evidence="3">Polyhydroxyalkanoate synthesis regulator phasin</fullName>
    </submittedName>
</protein>
<name>A0ABU0LPW1_9HYPH</name>
<feature type="signal peptide" evidence="2">
    <location>
        <begin position="1"/>
        <end position="26"/>
    </location>
</feature>
<evidence type="ECO:0000313" key="4">
    <source>
        <dbReference type="Proteomes" id="UP001235094"/>
    </source>
</evidence>
<dbReference type="PROSITE" id="PS51257">
    <property type="entry name" value="PROKAR_LIPOPROTEIN"/>
    <property type="match status" value="1"/>
</dbReference>
<keyword evidence="2" id="KW-0732">Signal</keyword>
<proteinExistence type="predicted"/>
<evidence type="ECO:0000313" key="3">
    <source>
        <dbReference type="EMBL" id="MDQ0510740.1"/>
    </source>
</evidence>
<comment type="caution">
    <text evidence="3">The sequence shown here is derived from an EMBL/GenBank/DDBJ whole genome shotgun (WGS) entry which is preliminary data.</text>
</comment>
<evidence type="ECO:0000256" key="2">
    <source>
        <dbReference type="SAM" id="SignalP"/>
    </source>
</evidence>